<evidence type="ECO:0000313" key="2">
    <source>
        <dbReference type="Proteomes" id="UP000603640"/>
    </source>
</evidence>
<protein>
    <submittedName>
        <fullName evidence="1">Uncharacterized protein</fullName>
    </submittedName>
</protein>
<evidence type="ECO:0000313" key="1">
    <source>
        <dbReference type="EMBL" id="MBC5991986.1"/>
    </source>
</evidence>
<accession>A0A923N4B3</accession>
<dbReference type="Proteomes" id="UP000603640">
    <property type="component" value="Unassembled WGS sequence"/>
</dbReference>
<organism evidence="1 2">
    <name type="scientific">Pontibacter cellulosilyticus</name>
    <dbReference type="NCBI Taxonomy" id="1720253"/>
    <lineage>
        <taxon>Bacteria</taxon>
        <taxon>Pseudomonadati</taxon>
        <taxon>Bacteroidota</taxon>
        <taxon>Cytophagia</taxon>
        <taxon>Cytophagales</taxon>
        <taxon>Hymenobacteraceae</taxon>
        <taxon>Pontibacter</taxon>
    </lineage>
</organism>
<dbReference type="AlphaFoldDB" id="A0A923N4B3"/>
<keyword evidence="2" id="KW-1185">Reference proteome</keyword>
<sequence>MRLVGNISDIKNKRDSKNADIEIYINKIEYITYKKDGKYFQPFDYEVELDIPFVLTGDCLSQTSNSQPKEGEYEFNVYEKVDGKYELNPNKQLSVSTTYVEEAGILVLTSVYYTVVISNEEFQELKRKGHKERVAKKGKKR</sequence>
<reference evidence="1" key="1">
    <citation type="submission" date="2020-08" db="EMBL/GenBank/DDBJ databases">
        <title>Pontibacter sp. SD6 16S ribosomal RNA gene Genome sequencing and assembly.</title>
        <authorList>
            <person name="Kang M."/>
        </authorList>
    </citation>
    <scope>NUCLEOTIDE SEQUENCE</scope>
    <source>
        <strain evidence="1">SD6</strain>
    </source>
</reference>
<proteinExistence type="predicted"/>
<dbReference type="RefSeq" id="WP_187065955.1">
    <property type="nucleotide sequence ID" value="NZ_JACRVF010000001.1"/>
</dbReference>
<name>A0A923N4B3_9BACT</name>
<gene>
    <name evidence="1" type="ORF">H8S84_03955</name>
</gene>
<dbReference type="EMBL" id="JACRVF010000001">
    <property type="protein sequence ID" value="MBC5991986.1"/>
    <property type="molecule type" value="Genomic_DNA"/>
</dbReference>
<comment type="caution">
    <text evidence="1">The sequence shown here is derived from an EMBL/GenBank/DDBJ whole genome shotgun (WGS) entry which is preliminary data.</text>
</comment>